<feature type="region of interest" description="Disordered" evidence="1">
    <location>
        <begin position="88"/>
        <end position="109"/>
    </location>
</feature>
<protein>
    <submittedName>
        <fullName evidence="2">Uncharacterized protein</fullName>
    </submittedName>
</protein>
<dbReference type="EMBL" id="DS268109">
    <property type="protein sequence ID" value="KMM65242.1"/>
    <property type="molecule type" value="Genomic_DNA"/>
</dbReference>
<dbReference type="VEuPathDB" id="FungiDB:CPAG_01593"/>
<evidence type="ECO:0000313" key="3">
    <source>
        <dbReference type="Proteomes" id="UP000054567"/>
    </source>
</evidence>
<reference evidence="2 3" key="1">
    <citation type="submission" date="2007-06" db="EMBL/GenBank/DDBJ databases">
        <title>The Genome Sequence of Coccidioides posadasii RMSCC_3488.</title>
        <authorList>
            <consortium name="Coccidioides Genome Resources Consortium"/>
            <consortium name="The Broad Institute Genome Sequencing Platform"/>
            <person name="Henn M.R."/>
            <person name="Sykes S."/>
            <person name="Young S."/>
            <person name="Jaffe D."/>
            <person name="Berlin A."/>
            <person name="Alvarez P."/>
            <person name="Butler J."/>
            <person name="Gnerre S."/>
            <person name="Grabherr M."/>
            <person name="Mauceli E."/>
            <person name="Brockman W."/>
            <person name="Kodira C."/>
            <person name="Alvarado L."/>
            <person name="Zeng Q."/>
            <person name="Crawford M."/>
            <person name="Antoine C."/>
            <person name="Devon K."/>
            <person name="Galgiani J."/>
            <person name="Orsborn K."/>
            <person name="Lewis M.L."/>
            <person name="Nusbaum C."/>
            <person name="Galagan J."/>
            <person name="Birren B."/>
        </authorList>
    </citation>
    <scope>NUCLEOTIDE SEQUENCE [LARGE SCALE GENOMIC DNA]</scope>
    <source>
        <strain evidence="2 3">RMSCC 3488</strain>
    </source>
</reference>
<sequence>MHSWPPQESLKMHSDAWLAVENIQPLPRSVGAQQLLACFGSHSGPTCWTEETLLDPFSRSRLTGGSYEKAEAEVKCWEDTIPSPISVTPPSCFKSSPSSQNPSPSWKKVIPAPDITRAIAAPFDFNWHS</sequence>
<dbReference type="AlphaFoldDB" id="A0A0J6I1T3"/>
<name>A0A0J6I1T3_COCPO</name>
<reference evidence="3" key="2">
    <citation type="journal article" date="2009" name="Genome Res.">
        <title>Comparative genomic analyses of the human fungal pathogens Coccidioides and their relatives.</title>
        <authorList>
            <person name="Sharpton T.J."/>
            <person name="Stajich J.E."/>
            <person name="Rounsley S.D."/>
            <person name="Gardner M.J."/>
            <person name="Wortman J.R."/>
            <person name="Jordar V.S."/>
            <person name="Maiti R."/>
            <person name="Kodira C.D."/>
            <person name="Neafsey D.E."/>
            <person name="Zeng Q."/>
            <person name="Hung C.-Y."/>
            <person name="McMahan C."/>
            <person name="Muszewska A."/>
            <person name="Grynberg M."/>
            <person name="Mandel M.A."/>
            <person name="Kellner E.M."/>
            <person name="Barker B.M."/>
            <person name="Galgiani J.N."/>
            <person name="Orbach M.J."/>
            <person name="Kirkland T.N."/>
            <person name="Cole G.T."/>
            <person name="Henn M.R."/>
            <person name="Birren B.W."/>
            <person name="Taylor J.W."/>
        </authorList>
    </citation>
    <scope>NUCLEOTIDE SEQUENCE [LARGE SCALE GENOMIC DNA]</scope>
    <source>
        <strain evidence="3">RMSCC 3488</strain>
    </source>
</reference>
<gene>
    <name evidence="2" type="ORF">CPAG_01593</name>
</gene>
<feature type="compositionally biased region" description="Low complexity" evidence="1">
    <location>
        <begin position="88"/>
        <end position="105"/>
    </location>
</feature>
<evidence type="ECO:0000256" key="1">
    <source>
        <dbReference type="SAM" id="MobiDB-lite"/>
    </source>
</evidence>
<reference evidence="3" key="3">
    <citation type="journal article" date="2010" name="Genome Res.">
        <title>Population genomic sequencing of Coccidioides fungi reveals recent hybridization and transposon control.</title>
        <authorList>
            <person name="Neafsey D.E."/>
            <person name="Barker B.M."/>
            <person name="Sharpton T.J."/>
            <person name="Stajich J.E."/>
            <person name="Park D.J."/>
            <person name="Whiston E."/>
            <person name="Hung C.-Y."/>
            <person name="McMahan C."/>
            <person name="White J."/>
            <person name="Sykes S."/>
            <person name="Heiman D."/>
            <person name="Young S."/>
            <person name="Zeng Q."/>
            <person name="Abouelleil A."/>
            <person name="Aftuck L."/>
            <person name="Bessette D."/>
            <person name="Brown A."/>
            <person name="FitzGerald M."/>
            <person name="Lui A."/>
            <person name="Macdonald J.P."/>
            <person name="Priest M."/>
            <person name="Orbach M.J."/>
            <person name="Galgiani J.N."/>
            <person name="Kirkland T.N."/>
            <person name="Cole G.T."/>
            <person name="Birren B.W."/>
            <person name="Henn M.R."/>
            <person name="Taylor J.W."/>
            <person name="Rounsley S.D."/>
        </authorList>
    </citation>
    <scope>NUCLEOTIDE SEQUENCE [LARGE SCALE GENOMIC DNA]</scope>
    <source>
        <strain evidence="3">RMSCC 3488</strain>
    </source>
</reference>
<accession>A0A0J6I1T3</accession>
<dbReference type="Proteomes" id="UP000054567">
    <property type="component" value="Unassembled WGS sequence"/>
</dbReference>
<evidence type="ECO:0000313" key="2">
    <source>
        <dbReference type="EMBL" id="KMM65242.1"/>
    </source>
</evidence>
<proteinExistence type="predicted"/>
<organism evidence="2 3">
    <name type="scientific">Coccidioides posadasii RMSCC 3488</name>
    <dbReference type="NCBI Taxonomy" id="454284"/>
    <lineage>
        <taxon>Eukaryota</taxon>
        <taxon>Fungi</taxon>
        <taxon>Dikarya</taxon>
        <taxon>Ascomycota</taxon>
        <taxon>Pezizomycotina</taxon>
        <taxon>Eurotiomycetes</taxon>
        <taxon>Eurotiomycetidae</taxon>
        <taxon>Onygenales</taxon>
        <taxon>Onygenaceae</taxon>
        <taxon>Coccidioides</taxon>
    </lineage>
</organism>